<accession>A0A172JIB9</accession>
<evidence type="ECO:0000313" key="3">
    <source>
        <dbReference type="Proteomes" id="UP000202618"/>
    </source>
</evidence>
<feature type="compositionally biased region" description="Acidic residues" evidence="1">
    <location>
        <begin position="326"/>
        <end position="372"/>
    </location>
</feature>
<evidence type="ECO:0000313" key="2">
    <source>
        <dbReference type="EMBL" id="AMS01300.1"/>
    </source>
</evidence>
<reference evidence="2 3" key="1">
    <citation type="journal article" date="2016" name="Virology">
        <title>The genome of AR9, a giant transducing Bacillus phage encoding two multisubunit RNA polymerases.</title>
        <authorList>
            <person name="Lavysh D."/>
            <person name="Sokolova M."/>
            <person name="Minakhin L."/>
            <person name="Yakunina M."/>
            <person name="Artamonova T."/>
            <person name="Kozyavkin S."/>
            <person name="Makarova K.S."/>
            <person name="Koonin E.V."/>
            <person name="Severinov K."/>
        </authorList>
    </citation>
    <scope>NUCLEOTIDE SEQUENCE [LARGE SCALE GENOMIC DNA]</scope>
</reference>
<sequence>MKNLFLLEDVELDETKEEEKEVVTEAVIEDKTGLIALTLEAEMSWNNLHTEIVKEEFQAIMKEDEEQATKSRSEFFKKAIAFFQELWKKFVQVIRNLVSRLQVQFTNGEKFLASRKEKLARYQGDKTVSIYNWKVKGMLGIAKEFPTNRLGGSLVGAINQAAKSGKAVSADEIAKGLGFESFSAIDKGVVAKARGNEKVEVKVSPQVLSSAANDVKSAKQILGIVNQLGKQSQGIIQEGRKAATAGLNAKDPQDQQKQSAAVQTAKAAQSVLNKVLNVFVKLEVECYGDSMRIVSAATSGGSAGMKADKKASKNAAKGKRGNELAVSEDVELDEEQPILTLEDFEEDEETKEEEIALEDLEDLNLEDLEEIE</sequence>
<dbReference type="KEGG" id="vg:29058934"/>
<organism evidence="2 3">
    <name type="scientific">Bacillus phage AR9</name>
    <dbReference type="NCBI Taxonomy" id="1815509"/>
    <lineage>
        <taxon>Viruses</taxon>
        <taxon>Duplodnaviria</taxon>
        <taxon>Heunggongvirae</taxon>
        <taxon>Uroviricota</taxon>
        <taxon>Caudoviricetes</taxon>
        <taxon>Takahashivirus</taxon>
        <taxon>Bacillus phage PBS1</taxon>
    </lineage>
</organism>
<dbReference type="RefSeq" id="YP_009283120.1">
    <property type="nucleotide sequence ID" value="NC_031039.1"/>
</dbReference>
<dbReference type="EMBL" id="KU878088">
    <property type="protein sequence ID" value="AMS01300.1"/>
    <property type="molecule type" value="Genomic_DNA"/>
</dbReference>
<dbReference type="Proteomes" id="UP000202618">
    <property type="component" value="Segment"/>
</dbReference>
<proteinExistence type="predicted"/>
<protein>
    <submittedName>
        <fullName evidence="2">Virion protein</fullName>
    </submittedName>
</protein>
<feature type="region of interest" description="Disordered" evidence="1">
    <location>
        <begin position="298"/>
        <end position="372"/>
    </location>
</feature>
<gene>
    <name evidence="2" type="ORF">AR9_g216</name>
</gene>
<name>A0A172JIB9_BPPB1</name>
<evidence type="ECO:0000256" key="1">
    <source>
        <dbReference type="SAM" id="MobiDB-lite"/>
    </source>
</evidence>
<dbReference type="GeneID" id="29058934"/>